<dbReference type="CDD" id="cd08010">
    <property type="entry name" value="MltG_like"/>
    <property type="match status" value="1"/>
</dbReference>
<organism evidence="8 9">
    <name type="scientific">Mesobacillus zeae</name>
    <dbReference type="NCBI Taxonomy" id="1917180"/>
    <lineage>
        <taxon>Bacteria</taxon>
        <taxon>Bacillati</taxon>
        <taxon>Bacillota</taxon>
        <taxon>Bacilli</taxon>
        <taxon>Bacillales</taxon>
        <taxon>Bacillaceae</taxon>
        <taxon>Mesobacillus</taxon>
    </lineage>
</organism>
<dbReference type="InterPro" id="IPR003770">
    <property type="entry name" value="MLTG-like"/>
</dbReference>
<keyword evidence="4 7" id="KW-0472">Membrane</keyword>
<keyword evidence="2 7" id="KW-0812">Transmembrane</keyword>
<dbReference type="Proteomes" id="UP000265816">
    <property type="component" value="Unassembled WGS sequence"/>
</dbReference>
<dbReference type="HAMAP" id="MF_02065">
    <property type="entry name" value="MltG"/>
    <property type="match status" value="1"/>
</dbReference>
<dbReference type="AlphaFoldDB" id="A0A398B306"/>
<dbReference type="Pfam" id="PF02618">
    <property type="entry name" value="YceG"/>
    <property type="match status" value="1"/>
</dbReference>
<evidence type="ECO:0000256" key="4">
    <source>
        <dbReference type="ARBA" id="ARBA00023136"/>
    </source>
</evidence>
<keyword evidence="6 7" id="KW-0961">Cell wall biogenesis/degradation</keyword>
<evidence type="ECO:0000313" key="9">
    <source>
        <dbReference type="Proteomes" id="UP000265816"/>
    </source>
</evidence>
<comment type="subcellular location">
    <subcellularLocation>
        <location evidence="7">Cell membrane</location>
        <topology evidence="7">Single-pass membrane protein</topology>
    </subcellularLocation>
</comment>
<dbReference type="GO" id="GO:0008932">
    <property type="term" value="F:lytic endotransglycosylase activity"/>
    <property type="evidence" value="ECO:0007669"/>
    <property type="project" value="UniProtKB-UniRule"/>
</dbReference>
<evidence type="ECO:0000256" key="1">
    <source>
        <dbReference type="ARBA" id="ARBA00022475"/>
    </source>
</evidence>
<feature type="site" description="Important for catalytic activity" evidence="7">
    <location>
        <position position="269"/>
    </location>
</feature>
<comment type="caution">
    <text evidence="8">The sequence shown here is derived from an EMBL/GenBank/DDBJ whole genome shotgun (WGS) entry which is preliminary data.</text>
</comment>
<keyword evidence="5 7" id="KW-0456">Lyase</keyword>
<evidence type="ECO:0000256" key="7">
    <source>
        <dbReference type="HAMAP-Rule" id="MF_02065"/>
    </source>
</evidence>
<keyword evidence="9" id="KW-1185">Reference proteome</keyword>
<dbReference type="NCBIfam" id="TIGR00247">
    <property type="entry name" value="endolytic transglycosylase MltG"/>
    <property type="match status" value="1"/>
</dbReference>
<dbReference type="EC" id="4.2.2.29" evidence="7"/>
<evidence type="ECO:0000313" key="8">
    <source>
        <dbReference type="EMBL" id="RID83754.1"/>
    </source>
</evidence>
<sequence length="385" mass="43284">MPEDRNKENSPDKPDKKQYIYDKLEEQHSEAKVVRKAVSIAALGLGLLVVIAVLGGFIYVNNALDPVDSDSKKTVKVEIPIGSSVNGIGQILEDKGVIRDARIFKYYVKFKNESGFMAGKYKMKPSMTLPEVVKGLKTGSVMQEETMRITIPEGKQLSQIAGIIGEKTGQDPAAVLQKLNDKKFVKSMMDKYPELLTEEILDQKVKNPLEGYLFPATYPFYTEKPAFEEMVMVMLDKTDETLAKYREQASAQKMTTHKLLTMASLIEEEATEKADRNKISSVFYNRIKQDMPLQTDPTVLYAHGKHKDRVYYKDLEIDSPYNTYKNKGLPPGPIANAGVMSIEAALTPDKTDFLYFLATSTGDVIYTRTLEEHNSEKAKHITGKK</sequence>
<reference evidence="8 9" key="1">
    <citation type="submission" date="2018-08" db="EMBL/GenBank/DDBJ databases">
        <title>Bacillus jemisoniae sp. nov., Bacillus chryseoplanitiae sp. nov., Bacillus resnikiae sp. nov., and Bacillus frankliniae sp. nov., isolated from Viking spacecraft and associated surfaces.</title>
        <authorList>
            <person name="Seuylemezian A."/>
            <person name="Vaishampayan P."/>
        </authorList>
    </citation>
    <scope>NUCLEOTIDE SEQUENCE [LARGE SCALE GENOMIC DNA]</scope>
    <source>
        <strain evidence="8 9">JJ-247</strain>
    </source>
</reference>
<dbReference type="RefSeq" id="WP_119113530.1">
    <property type="nucleotide sequence ID" value="NZ_CBCSEO010000005.1"/>
</dbReference>
<dbReference type="PANTHER" id="PTHR30518:SF2">
    <property type="entry name" value="ENDOLYTIC MUREIN TRANSGLYCOSYLASE"/>
    <property type="match status" value="1"/>
</dbReference>
<dbReference type="EMBL" id="QWVT01000024">
    <property type="protein sequence ID" value="RID83754.1"/>
    <property type="molecule type" value="Genomic_DNA"/>
</dbReference>
<comment type="catalytic activity">
    <reaction evidence="7">
        <text>a peptidoglycan chain = a peptidoglycan chain with N-acetyl-1,6-anhydromuramyl-[peptide] at the reducing end + a peptidoglycan chain with N-acetylglucosamine at the non-reducing end.</text>
        <dbReference type="EC" id="4.2.2.29"/>
    </reaction>
</comment>
<name>A0A398B306_9BACI</name>
<accession>A0A398B306</accession>
<proteinExistence type="inferred from homology"/>
<dbReference type="PANTHER" id="PTHR30518">
    <property type="entry name" value="ENDOLYTIC MUREIN TRANSGLYCOSYLASE"/>
    <property type="match status" value="1"/>
</dbReference>
<comment type="function">
    <text evidence="7">Functions as a peptidoglycan terminase that cleaves nascent peptidoglycan strands endolytically to terminate their elongation.</text>
</comment>
<evidence type="ECO:0000256" key="6">
    <source>
        <dbReference type="ARBA" id="ARBA00023316"/>
    </source>
</evidence>
<evidence type="ECO:0000256" key="3">
    <source>
        <dbReference type="ARBA" id="ARBA00022989"/>
    </source>
</evidence>
<comment type="similarity">
    <text evidence="7">Belongs to the transglycosylase MltG family.</text>
</comment>
<keyword evidence="1 7" id="KW-1003">Cell membrane</keyword>
<evidence type="ECO:0000256" key="2">
    <source>
        <dbReference type="ARBA" id="ARBA00022692"/>
    </source>
</evidence>
<dbReference type="Gene3D" id="3.30.1490.480">
    <property type="entry name" value="Endolytic murein transglycosylase"/>
    <property type="match status" value="1"/>
</dbReference>
<protein>
    <recommendedName>
        <fullName evidence="7">Endolytic murein transglycosylase</fullName>
        <ecNumber evidence="7">4.2.2.29</ecNumber>
    </recommendedName>
    <alternativeName>
        <fullName evidence="7">Peptidoglycan lytic transglycosylase</fullName>
    </alternativeName>
    <alternativeName>
        <fullName evidence="7">Peptidoglycan polymerization terminase</fullName>
    </alternativeName>
</protein>
<feature type="transmembrane region" description="Helical" evidence="7">
    <location>
        <begin position="37"/>
        <end position="60"/>
    </location>
</feature>
<gene>
    <name evidence="7 8" type="primary">mltG</name>
    <name evidence="8" type="ORF">D1970_14165</name>
</gene>
<dbReference type="GO" id="GO:0005886">
    <property type="term" value="C:plasma membrane"/>
    <property type="evidence" value="ECO:0007669"/>
    <property type="project" value="UniProtKB-SubCell"/>
</dbReference>
<dbReference type="GO" id="GO:0071555">
    <property type="term" value="P:cell wall organization"/>
    <property type="evidence" value="ECO:0007669"/>
    <property type="project" value="UniProtKB-KW"/>
</dbReference>
<dbReference type="GO" id="GO:0009252">
    <property type="term" value="P:peptidoglycan biosynthetic process"/>
    <property type="evidence" value="ECO:0007669"/>
    <property type="project" value="UniProtKB-UniRule"/>
</dbReference>
<dbReference type="OrthoDB" id="9814591at2"/>
<keyword evidence="3 7" id="KW-1133">Transmembrane helix</keyword>
<evidence type="ECO:0000256" key="5">
    <source>
        <dbReference type="ARBA" id="ARBA00023239"/>
    </source>
</evidence>